<gene>
    <name evidence="1" type="ORF">M752DRAFT_78663</name>
</gene>
<dbReference type="Proteomes" id="UP000254937">
    <property type="component" value="Unassembled WGS sequence"/>
</dbReference>
<evidence type="ECO:0000313" key="2">
    <source>
        <dbReference type="Proteomes" id="UP000254937"/>
    </source>
</evidence>
<protein>
    <submittedName>
        <fullName evidence="1">Uncharacterized protein</fullName>
    </submittedName>
</protein>
<name>A0A370P896_ASPPH</name>
<accession>A0A370P896</accession>
<keyword evidence="2" id="KW-1185">Reference proteome</keyword>
<proteinExistence type="predicted"/>
<reference evidence="1 2" key="1">
    <citation type="submission" date="2018-07" db="EMBL/GenBank/DDBJ databases">
        <title>Section-level genome sequencing of Aspergillus section Nigri to investigate inter- and intra-species variation.</title>
        <authorList>
            <consortium name="DOE Joint Genome Institute"/>
            <person name="Vesth T.C."/>
            <person name="Nybo J.L."/>
            <person name="Theobald S."/>
            <person name="Frisvad J.C."/>
            <person name="Larsen T.O."/>
            <person name="Nielsen K.F."/>
            <person name="Hoof J.B."/>
            <person name="Brandl J."/>
            <person name="Salamov A."/>
            <person name="Riley R."/>
            <person name="Gladden J.M."/>
            <person name="Phatale P."/>
            <person name="Nielsen M.T."/>
            <person name="Lyhne E.K."/>
            <person name="Kogle M.E."/>
            <person name="Strasser K."/>
            <person name="McDonnell E."/>
            <person name="Barry K."/>
            <person name="Clum A."/>
            <person name="Chen C."/>
            <person name="Nolan M."/>
            <person name="Sandor L."/>
            <person name="Kuo A."/>
            <person name="Lipzen A."/>
            <person name="Hainaut M."/>
            <person name="Drula E."/>
            <person name="Tsang A."/>
            <person name="Magnuson J.K."/>
            <person name="Henrissat B."/>
            <person name="Wiebenga A."/>
            <person name="Simmons B.A."/>
            <person name="Makela M.R."/>
            <person name="De vries R.P."/>
            <person name="Grigoriev I.V."/>
            <person name="Mortensen U.H."/>
            <person name="Baker S.E."/>
            <person name="Andersen M.R."/>
        </authorList>
    </citation>
    <scope>NUCLEOTIDE SEQUENCE [LARGE SCALE GENOMIC DNA]</scope>
    <source>
        <strain evidence="1 2">ATCC 13157</strain>
    </source>
</reference>
<sequence length="62" mass="7501">MRDLRALIWKLNIHIGRNVSLNSLCPVWKRYVLFISNNEYHLLRYISTGIERHPIPDKSRWP</sequence>
<evidence type="ECO:0000313" key="1">
    <source>
        <dbReference type="EMBL" id="RDK38410.1"/>
    </source>
</evidence>
<dbReference type="EMBL" id="KZ851865">
    <property type="protein sequence ID" value="RDK38410.1"/>
    <property type="molecule type" value="Genomic_DNA"/>
</dbReference>
<organism evidence="1 2">
    <name type="scientific">Aspergillus phoenicis ATCC 13157</name>
    <dbReference type="NCBI Taxonomy" id="1353007"/>
    <lineage>
        <taxon>Eukaryota</taxon>
        <taxon>Fungi</taxon>
        <taxon>Dikarya</taxon>
        <taxon>Ascomycota</taxon>
        <taxon>Pezizomycotina</taxon>
        <taxon>Eurotiomycetes</taxon>
        <taxon>Eurotiomycetidae</taxon>
        <taxon>Eurotiales</taxon>
        <taxon>Aspergillaceae</taxon>
        <taxon>Aspergillus</taxon>
    </lineage>
</organism>
<dbReference type="AlphaFoldDB" id="A0A370P896"/>